<proteinExistence type="predicted"/>
<dbReference type="AlphaFoldDB" id="A0A7Z1DU77"/>
<dbReference type="InterPro" id="IPR007345">
    <property type="entry name" value="Polysacch_pyruvyl_Trfase"/>
</dbReference>
<organism evidence="2 3">
    <name type="scientific">Marinobacter vinifirmus</name>
    <dbReference type="NCBI Taxonomy" id="355591"/>
    <lineage>
        <taxon>Bacteria</taxon>
        <taxon>Pseudomonadati</taxon>
        <taxon>Pseudomonadota</taxon>
        <taxon>Gammaproteobacteria</taxon>
        <taxon>Pseudomonadales</taxon>
        <taxon>Marinobacteraceae</taxon>
        <taxon>Marinobacter</taxon>
    </lineage>
</organism>
<protein>
    <recommendedName>
        <fullName evidence="1">Polysaccharide pyruvyl transferase domain-containing protein</fullName>
    </recommendedName>
</protein>
<keyword evidence="3" id="KW-1185">Reference proteome</keyword>
<dbReference type="Pfam" id="PF04230">
    <property type="entry name" value="PS_pyruv_trans"/>
    <property type="match status" value="1"/>
</dbReference>
<name>A0A7Z1DU77_9GAMM</name>
<comment type="caution">
    <text evidence="2">The sequence shown here is derived from an EMBL/GenBank/DDBJ whole genome shotgun (WGS) entry which is preliminary data.</text>
</comment>
<reference evidence="2 3" key="1">
    <citation type="submission" date="2017-06" db="EMBL/GenBank/DDBJ databases">
        <title>Draft genome sequence of the halophilic bacterium Marinobacter vinifirmus FB1.</title>
        <authorList>
            <person name="Stepanov V.G."/>
            <person name="Roberts D.J."/>
            <person name="Fox G.E."/>
        </authorList>
    </citation>
    <scope>NUCLEOTIDE SEQUENCE [LARGE SCALE GENOMIC DNA]</scope>
    <source>
        <strain evidence="2 3">FB1</strain>
    </source>
</reference>
<feature type="domain" description="Polysaccharide pyruvyl transferase" evidence="1">
    <location>
        <begin position="17"/>
        <end position="276"/>
    </location>
</feature>
<sequence>MILSVLIVNDTRVDRHHGCSAVMQAIVRLLARNGVDRFSFLPAHSDWRKMSDFRRFVSDFDLVLVNAEGTIHHDREAGLRLLEIGGVTRSLGVRSALVNAGWEGNSPSLLSLLRNFDFISARDTRSAVRMRASGEVVRVVPDLSIWAARDEGFRPLRCNRDICKLGVTDNVDRFKSLFLEKLRHMNSGQSVSIGYAAKGTKGRLSFIRDGISIREDFSNPYRLVALLKMRNRLWKSSQEDLHRFIQEISGFSLLVSGRFHACTLALSVGTPIIALPSNTDKIAALFEDAGLDSWRYESVIDSDHIQRVKEAQWSDAEYQSLSAYLESASVLTEEMFSDLAKLMRSK</sequence>
<dbReference type="EMBL" id="NEFY01000020">
    <property type="protein sequence ID" value="OZC34910.1"/>
    <property type="molecule type" value="Genomic_DNA"/>
</dbReference>
<dbReference type="Proteomes" id="UP000216984">
    <property type="component" value="Unassembled WGS sequence"/>
</dbReference>
<evidence type="ECO:0000313" key="2">
    <source>
        <dbReference type="EMBL" id="OZC34910.1"/>
    </source>
</evidence>
<dbReference type="PANTHER" id="PTHR36836">
    <property type="entry name" value="COLANIC ACID BIOSYNTHESIS PROTEIN WCAK"/>
    <property type="match status" value="1"/>
</dbReference>
<evidence type="ECO:0000313" key="3">
    <source>
        <dbReference type="Proteomes" id="UP000216984"/>
    </source>
</evidence>
<dbReference type="RefSeq" id="WP_094625932.1">
    <property type="nucleotide sequence ID" value="NZ_NEFY01000020.1"/>
</dbReference>
<gene>
    <name evidence="2" type="ORF">B9Q17_09890</name>
</gene>
<dbReference type="PANTHER" id="PTHR36836:SF1">
    <property type="entry name" value="COLANIC ACID BIOSYNTHESIS PROTEIN WCAK"/>
    <property type="match status" value="1"/>
</dbReference>
<evidence type="ECO:0000259" key="1">
    <source>
        <dbReference type="Pfam" id="PF04230"/>
    </source>
</evidence>
<accession>A0A7Z1DU77</accession>